<evidence type="ECO:0000256" key="1">
    <source>
        <dbReference type="SAM" id="MobiDB-lite"/>
    </source>
</evidence>
<comment type="caution">
    <text evidence="2">The sequence shown here is derived from an EMBL/GenBank/DDBJ whole genome shotgun (WGS) entry which is preliminary data.</text>
</comment>
<evidence type="ECO:0008006" key="4">
    <source>
        <dbReference type="Google" id="ProtNLM"/>
    </source>
</evidence>
<dbReference type="RefSeq" id="WP_045025227.1">
    <property type="nucleotide sequence ID" value="NZ_JWJH01000054.1"/>
</dbReference>
<dbReference type="EMBL" id="JWJH01000054">
    <property type="protein sequence ID" value="KJF65178.1"/>
    <property type="molecule type" value="Genomic_DNA"/>
</dbReference>
<feature type="region of interest" description="Disordered" evidence="1">
    <location>
        <begin position="473"/>
        <end position="525"/>
    </location>
</feature>
<dbReference type="Pfam" id="PF07229">
    <property type="entry name" value="VirE2"/>
    <property type="match status" value="1"/>
</dbReference>
<evidence type="ECO:0000313" key="3">
    <source>
        <dbReference type="Proteomes" id="UP000052068"/>
    </source>
</evidence>
<accession>A0ABR5CK04</accession>
<proteinExistence type="predicted"/>
<dbReference type="InterPro" id="IPR009868">
    <property type="entry name" value="VirE2"/>
</dbReference>
<evidence type="ECO:0000313" key="2">
    <source>
        <dbReference type="EMBL" id="KJF65178.1"/>
    </source>
</evidence>
<sequence length="525" mass="58953">MVDEDYKEQIAASIAGDRDVRLKANNNAGLFVCVPKDDKGIIWDALAPQDFTKKYGNPTHRDLDHLLILKRDTNGNYIPSQLYDKTIKAGLAREKLASKNGQKLTKSEDMAIFVESRNIARKHLRQDGVPIHFDPPKEPQGTWKNAQGQTLPKYRLEGENREFKTPAGLREQNYEYIHPKPTGAAAPDVLLHNGYAGILVFRQENDGLHNIAAMKEQFGASHVALKSESNFYHTPEYINSRPDWNTAEHRFGGYLREGHIKNLPEIMVITPDKRIYPAEMILEQHPDSLPAMRLRSGPSAETDDFAINVRDRRNNTYLPIEIAQTNESGHLAEALDRLEAASATRIHKGPWVETVENDPHTMTSNARNAMYDRYENSPHGWVQDGQILYPFHDKHITVRGEAFRKSFPDDKTFLATEGEQGGRNGSFRNMASMGPNSIPPAAWEELNAIRSEAVAESKFLHFAKEIKTEPTAAIPGAGIKTEPDQRVQGLTPENPGPATRAATNSRMDIQNRPPSRDHDGDHDIS</sequence>
<gene>
    <name evidence="2" type="ORF">RS75_24615</name>
</gene>
<protein>
    <recommendedName>
        <fullName evidence="4">Single-stranded DNA-binding protein</fullName>
    </recommendedName>
</protein>
<keyword evidence="3" id="KW-1185">Reference proteome</keyword>
<name>A0ABR5CK04_9HYPH</name>
<reference evidence="2 3" key="1">
    <citation type="submission" date="2015-03" db="EMBL/GenBank/DDBJ databases">
        <title>Draft Genome Sequences of Agrobacterium nepotum Strain 39/7T (= CFBP 7436T = LMG 26435T) and Agrobacterium sp. Strain KFB 330 (= CFBP 8308 = LMG 28674).</title>
        <authorList>
            <person name="Kuzmanovic N."/>
            <person name="Pulawska J."/>
            <person name="Obradovic A."/>
        </authorList>
    </citation>
    <scope>NUCLEOTIDE SEQUENCE [LARGE SCALE GENOMIC DNA]</scope>
    <source>
        <strain evidence="2 3">39/7</strain>
    </source>
</reference>
<dbReference type="Proteomes" id="UP000052068">
    <property type="component" value="Unassembled WGS sequence"/>
</dbReference>
<feature type="compositionally biased region" description="Basic and acidic residues" evidence="1">
    <location>
        <begin position="514"/>
        <end position="525"/>
    </location>
</feature>
<organism evidence="2 3">
    <name type="scientific">Rhizobium nepotum 39/7</name>
    <dbReference type="NCBI Taxonomy" id="1368418"/>
    <lineage>
        <taxon>Bacteria</taxon>
        <taxon>Pseudomonadati</taxon>
        <taxon>Pseudomonadota</taxon>
        <taxon>Alphaproteobacteria</taxon>
        <taxon>Hyphomicrobiales</taxon>
        <taxon>Rhizobiaceae</taxon>
        <taxon>Rhizobium/Agrobacterium group</taxon>
        <taxon>Rhizobium</taxon>
    </lineage>
</organism>